<evidence type="ECO:0000313" key="2">
    <source>
        <dbReference type="Proteomes" id="UP000002316"/>
    </source>
</evidence>
<dbReference type="KEGG" id="tbg:TbgDal_VIII7880"/>
<dbReference type="AlphaFoldDB" id="C9ZWQ6"/>
<evidence type="ECO:0000313" key="1">
    <source>
        <dbReference type="EMBL" id="CBH13845.1"/>
    </source>
</evidence>
<protein>
    <submittedName>
        <fullName evidence="1">Uncharacterized protein</fullName>
    </submittedName>
</protein>
<dbReference type="EMBL" id="FN554971">
    <property type="protein sequence ID" value="CBH13845.1"/>
    <property type="molecule type" value="Genomic_DNA"/>
</dbReference>
<organism evidence="1 2">
    <name type="scientific">Trypanosoma brucei gambiense (strain MHOM/CI/86/DAL972)</name>
    <dbReference type="NCBI Taxonomy" id="679716"/>
    <lineage>
        <taxon>Eukaryota</taxon>
        <taxon>Discoba</taxon>
        <taxon>Euglenozoa</taxon>
        <taxon>Kinetoplastea</taxon>
        <taxon>Metakinetoplastina</taxon>
        <taxon>Trypanosomatida</taxon>
        <taxon>Trypanosomatidae</taxon>
        <taxon>Trypanosoma</taxon>
    </lineage>
</organism>
<dbReference type="GeneID" id="23864027"/>
<proteinExistence type="predicted"/>
<dbReference type="Proteomes" id="UP000002316">
    <property type="component" value="Chromosome 8"/>
</dbReference>
<name>C9ZWQ6_TRYB9</name>
<sequence>MMCPSCTFRLFSLPDPTRCTNLFACMGPHAHSGSTCIHSLSHFFWLPENIRRGRREKDMLLQRKVHRKVTIILTKFNAIHDVMRCDSSCDKGAATSTFIGKHMYKRFHEGGVIQNRTITTTTKKRKK</sequence>
<accession>C9ZWQ6</accession>
<gene>
    <name evidence="1" type="ORF">TbgDal_VIII7880</name>
</gene>
<reference evidence="2" key="1">
    <citation type="journal article" date="2010" name="PLoS Negl. Trop. Dis.">
        <title>The genome sequence of Trypanosoma brucei gambiense, causative agent of chronic human african trypanosomiasis.</title>
        <authorList>
            <person name="Jackson A.P."/>
            <person name="Sanders M."/>
            <person name="Berry A."/>
            <person name="McQuillan J."/>
            <person name="Aslett M.A."/>
            <person name="Quail M.A."/>
            <person name="Chukualim B."/>
            <person name="Capewell P."/>
            <person name="MacLeod A."/>
            <person name="Melville S.E."/>
            <person name="Gibson W."/>
            <person name="Barry J.D."/>
            <person name="Berriman M."/>
            <person name="Hertz-Fowler C."/>
        </authorList>
    </citation>
    <scope>NUCLEOTIDE SEQUENCE [LARGE SCALE GENOMIC DNA]</scope>
    <source>
        <strain evidence="2">MHOM/CI/86/DAL972</strain>
    </source>
</reference>
<dbReference type="RefSeq" id="XP_011776121.1">
    <property type="nucleotide sequence ID" value="XM_011777819.1"/>
</dbReference>